<dbReference type="AlphaFoldDB" id="A0A6J6P0C9"/>
<proteinExistence type="predicted"/>
<accession>A0A6J6P0C9</accession>
<dbReference type="EMBL" id="CAEZXS010000036">
    <property type="protein sequence ID" value="CAB4691702.1"/>
    <property type="molecule type" value="Genomic_DNA"/>
</dbReference>
<reference evidence="1" key="1">
    <citation type="submission" date="2020-05" db="EMBL/GenBank/DDBJ databases">
        <authorList>
            <person name="Chiriac C."/>
            <person name="Salcher M."/>
            <person name="Ghai R."/>
            <person name="Kavagutti S V."/>
        </authorList>
    </citation>
    <scope>NUCLEOTIDE SEQUENCE</scope>
</reference>
<organism evidence="1">
    <name type="scientific">freshwater metagenome</name>
    <dbReference type="NCBI Taxonomy" id="449393"/>
    <lineage>
        <taxon>unclassified sequences</taxon>
        <taxon>metagenomes</taxon>
        <taxon>ecological metagenomes</taxon>
    </lineage>
</organism>
<sequence length="31" mass="3505">MLIGMLKRSQPDQAELVLDRKNLFTKTGTSL</sequence>
<protein>
    <submittedName>
        <fullName evidence="1">Unannotated protein</fullName>
    </submittedName>
</protein>
<name>A0A6J6P0C9_9ZZZZ</name>
<gene>
    <name evidence="1" type="ORF">UFOPK2582_00459</name>
</gene>
<evidence type="ECO:0000313" key="1">
    <source>
        <dbReference type="EMBL" id="CAB4691702.1"/>
    </source>
</evidence>